<keyword evidence="1" id="KW-0472">Membrane</keyword>
<evidence type="ECO:0000256" key="1">
    <source>
        <dbReference type="SAM" id="Phobius"/>
    </source>
</evidence>
<feature type="transmembrane region" description="Helical" evidence="1">
    <location>
        <begin position="94"/>
        <end position="117"/>
    </location>
</feature>
<reference evidence="2 3" key="1">
    <citation type="submission" date="2024-01" db="EMBL/GenBank/DDBJ databases">
        <title>The genomes of 5 underutilized Papilionoideae crops provide insights into root nodulation and disease resistanc.</title>
        <authorList>
            <person name="Jiang F."/>
        </authorList>
    </citation>
    <scope>NUCLEOTIDE SEQUENCE [LARGE SCALE GENOMIC DNA]</scope>
    <source>
        <strain evidence="2">DUOXIRENSHENG_FW03</strain>
        <tissue evidence="2">Leaves</tissue>
    </source>
</reference>
<name>A0AAN9SW96_PSOTE</name>
<dbReference type="Proteomes" id="UP001386955">
    <property type="component" value="Unassembled WGS sequence"/>
</dbReference>
<keyword evidence="3" id="KW-1185">Reference proteome</keyword>
<evidence type="ECO:0000313" key="2">
    <source>
        <dbReference type="EMBL" id="KAK7406712.1"/>
    </source>
</evidence>
<evidence type="ECO:0000313" key="3">
    <source>
        <dbReference type="Proteomes" id="UP001386955"/>
    </source>
</evidence>
<keyword evidence="1" id="KW-1133">Transmembrane helix</keyword>
<gene>
    <name evidence="2" type="ORF">VNO78_08342</name>
</gene>
<comment type="caution">
    <text evidence="2">The sequence shown here is derived from an EMBL/GenBank/DDBJ whole genome shotgun (WGS) entry which is preliminary data.</text>
</comment>
<keyword evidence="1" id="KW-0812">Transmembrane</keyword>
<sequence length="124" mass="14044">MATCRYIRIKEQCAMRHWIPSNKLLLAFSTNITKTKIRFLHKKAGSDSSHTIPVPEKLFRGGPCGGDSTFTHLLHLVLYLQNNFFSSLFAFSDLLLPLLLWIRLLQLSFLIASPLSLPTSNLLS</sequence>
<dbReference type="EMBL" id="JAYMYS010000002">
    <property type="protein sequence ID" value="KAK7406712.1"/>
    <property type="molecule type" value="Genomic_DNA"/>
</dbReference>
<protein>
    <submittedName>
        <fullName evidence="2">Uncharacterized protein</fullName>
    </submittedName>
</protein>
<organism evidence="2 3">
    <name type="scientific">Psophocarpus tetragonolobus</name>
    <name type="common">Winged bean</name>
    <name type="synonym">Dolichos tetragonolobus</name>
    <dbReference type="NCBI Taxonomy" id="3891"/>
    <lineage>
        <taxon>Eukaryota</taxon>
        <taxon>Viridiplantae</taxon>
        <taxon>Streptophyta</taxon>
        <taxon>Embryophyta</taxon>
        <taxon>Tracheophyta</taxon>
        <taxon>Spermatophyta</taxon>
        <taxon>Magnoliopsida</taxon>
        <taxon>eudicotyledons</taxon>
        <taxon>Gunneridae</taxon>
        <taxon>Pentapetalae</taxon>
        <taxon>rosids</taxon>
        <taxon>fabids</taxon>
        <taxon>Fabales</taxon>
        <taxon>Fabaceae</taxon>
        <taxon>Papilionoideae</taxon>
        <taxon>50 kb inversion clade</taxon>
        <taxon>NPAAA clade</taxon>
        <taxon>indigoferoid/millettioid clade</taxon>
        <taxon>Phaseoleae</taxon>
        <taxon>Psophocarpus</taxon>
    </lineage>
</organism>
<dbReference type="AlphaFoldDB" id="A0AAN9SW96"/>
<accession>A0AAN9SW96</accession>
<proteinExistence type="predicted"/>